<dbReference type="PROSITE" id="PS51257">
    <property type="entry name" value="PROKAR_LIPOPROTEIN"/>
    <property type="match status" value="1"/>
</dbReference>
<evidence type="ECO:0000313" key="2">
    <source>
        <dbReference type="EMBL" id="EEG56488.1"/>
    </source>
</evidence>
<gene>
    <name evidence="2" type="ORF">CLOSTASPAR_01431</name>
</gene>
<keyword evidence="1" id="KW-0732">Signal</keyword>
<accession>C0CWQ7</accession>
<protein>
    <recommendedName>
        <fullName evidence="4">ABC transporter substrate-binding protein</fullName>
    </recommendedName>
</protein>
<sequence length="57" mass="5946">MFMRKIWKKLAAAGLAAAMTATALTGCGGKESAPAGSEAQTEAASEPVEITFWHVYS</sequence>
<evidence type="ECO:0000313" key="3">
    <source>
        <dbReference type="Proteomes" id="UP000004756"/>
    </source>
</evidence>
<feature type="non-terminal residue" evidence="2">
    <location>
        <position position="57"/>
    </location>
</feature>
<evidence type="ECO:0008006" key="4">
    <source>
        <dbReference type="Google" id="ProtNLM"/>
    </source>
</evidence>
<dbReference type="EMBL" id="ACCJ01000063">
    <property type="protein sequence ID" value="EEG56488.1"/>
    <property type="molecule type" value="Genomic_DNA"/>
</dbReference>
<feature type="chain" id="PRO_5039689291" description="ABC transporter substrate-binding protein" evidence="1">
    <location>
        <begin position="24"/>
        <end position="57"/>
    </location>
</feature>
<keyword evidence="3" id="KW-1185">Reference proteome</keyword>
<dbReference type="HOGENOM" id="CLU_3018670_0_0_9"/>
<dbReference type="AlphaFoldDB" id="C0CWQ7"/>
<feature type="signal peptide" evidence="1">
    <location>
        <begin position="1"/>
        <end position="23"/>
    </location>
</feature>
<dbReference type="Proteomes" id="UP000004756">
    <property type="component" value="Unassembled WGS sequence"/>
</dbReference>
<organism evidence="2 3">
    <name type="scientific">[Clostridium] asparagiforme DSM 15981</name>
    <dbReference type="NCBI Taxonomy" id="518636"/>
    <lineage>
        <taxon>Bacteria</taxon>
        <taxon>Bacillati</taxon>
        <taxon>Bacillota</taxon>
        <taxon>Clostridia</taxon>
        <taxon>Lachnospirales</taxon>
        <taxon>Lachnospiraceae</taxon>
        <taxon>Enterocloster</taxon>
    </lineage>
</organism>
<evidence type="ECO:0000256" key="1">
    <source>
        <dbReference type="SAM" id="SignalP"/>
    </source>
</evidence>
<comment type="caution">
    <text evidence="2">The sequence shown here is derived from an EMBL/GenBank/DDBJ whole genome shotgun (WGS) entry which is preliminary data.</text>
</comment>
<name>C0CWQ7_9FIRM</name>
<proteinExistence type="predicted"/>
<reference evidence="2 3" key="1">
    <citation type="submission" date="2009-02" db="EMBL/GenBank/DDBJ databases">
        <title>Draft genome sequence of Clostridium asparagiforme (DSM 15981).</title>
        <authorList>
            <person name="Sudarsanam P."/>
            <person name="Ley R."/>
            <person name="Guruge J."/>
            <person name="Turnbaugh P.J."/>
            <person name="Mahowald M."/>
            <person name="Liep D."/>
            <person name="Gordon J."/>
        </authorList>
    </citation>
    <scope>NUCLEOTIDE SEQUENCE [LARGE SCALE GENOMIC DNA]</scope>
    <source>
        <strain evidence="2 3">DSM 15981</strain>
    </source>
</reference>